<keyword evidence="2" id="KW-1185">Reference proteome</keyword>
<evidence type="ECO:0000313" key="1">
    <source>
        <dbReference type="EMBL" id="GAU87160.1"/>
    </source>
</evidence>
<proteinExistence type="predicted"/>
<gene>
    <name evidence="1" type="primary">RvY_00053</name>
    <name evidence="1" type="synonym">RvY_00053.2</name>
    <name evidence="1" type="ORF">RvY_00053-2</name>
</gene>
<accession>A0A1D1UF48</accession>
<sequence>MGGEWLHRYLQAIIADTKALGGGNGANAIVLPIASLSQNTQARVVFITVTMFTAVASQIAIVGCYRPEFNSLVQPLQEKEWQSNMCLPMDQYGT</sequence>
<protein>
    <submittedName>
        <fullName evidence="1">Uncharacterized protein</fullName>
    </submittedName>
</protein>
<organism evidence="1 2">
    <name type="scientific">Ramazzottius varieornatus</name>
    <name type="common">Water bear</name>
    <name type="synonym">Tardigrade</name>
    <dbReference type="NCBI Taxonomy" id="947166"/>
    <lineage>
        <taxon>Eukaryota</taxon>
        <taxon>Metazoa</taxon>
        <taxon>Ecdysozoa</taxon>
        <taxon>Tardigrada</taxon>
        <taxon>Eutardigrada</taxon>
        <taxon>Parachela</taxon>
        <taxon>Hypsibioidea</taxon>
        <taxon>Ramazzottiidae</taxon>
        <taxon>Ramazzottius</taxon>
    </lineage>
</organism>
<dbReference type="AlphaFoldDB" id="A0A1D1UF48"/>
<reference evidence="1 2" key="1">
    <citation type="journal article" date="2016" name="Nat. Commun.">
        <title>Extremotolerant tardigrade genome and improved radiotolerance of human cultured cells by tardigrade-unique protein.</title>
        <authorList>
            <person name="Hashimoto T."/>
            <person name="Horikawa D.D."/>
            <person name="Saito Y."/>
            <person name="Kuwahara H."/>
            <person name="Kozuka-Hata H."/>
            <person name="Shin-I T."/>
            <person name="Minakuchi Y."/>
            <person name="Ohishi K."/>
            <person name="Motoyama A."/>
            <person name="Aizu T."/>
            <person name="Enomoto A."/>
            <person name="Kondo K."/>
            <person name="Tanaka S."/>
            <person name="Hara Y."/>
            <person name="Koshikawa S."/>
            <person name="Sagara H."/>
            <person name="Miura T."/>
            <person name="Yokobori S."/>
            <person name="Miyagawa K."/>
            <person name="Suzuki Y."/>
            <person name="Kubo T."/>
            <person name="Oyama M."/>
            <person name="Kohara Y."/>
            <person name="Fujiyama A."/>
            <person name="Arakawa K."/>
            <person name="Katayama T."/>
            <person name="Toyoda A."/>
            <person name="Kunieda T."/>
        </authorList>
    </citation>
    <scope>NUCLEOTIDE SEQUENCE [LARGE SCALE GENOMIC DNA]</scope>
    <source>
        <strain evidence="1 2">YOKOZUNA-1</strain>
    </source>
</reference>
<comment type="caution">
    <text evidence="1">The sequence shown here is derived from an EMBL/GenBank/DDBJ whole genome shotgun (WGS) entry which is preliminary data.</text>
</comment>
<dbReference type="EMBL" id="BDGG01000001">
    <property type="protein sequence ID" value="GAU87160.1"/>
    <property type="molecule type" value="Genomic_DNA"/>
</dbReference>
<dbReference type="Proteomes" id="UP000186922">
    <property type="component" value="Unassembled WGS sequence"/>
</dbReference>
<name>A0A1D1UF48_RAMVA</name>
<evidence type="ECO:0000313" key="2">
    <source>
        <dbReference type="Proteomes" id="UP000186922"/>
    </source>
</evidence>